<reference evidence="2" key="1">
    <citation type="submission" date="2021-02" db="EMBL/GenBank/DDBJ databases">
        <authorList>
            <person name="Nowell W R."/>
        </authorList>
    </citation>
    <scope>NUCLEOTIDE SEQUENCE</scope>
</reference>
<evidence type="ECO:0000313" key="3">
    <source>
        <dbReference type="Proteomes" id="UP000663828"/>
    </source>
</evidence>
<sequence>MTVFSIIIVLINFYSIKQIQALSCFKCMTTDFENDFCTDPFNPIDNRLEYECQATIHGKNGLFPARFCVKISGIVVDTGPNLNRSLIHKSLYLRTCITENIMDSTRSLDSTGHFRLKNFAGIDGEVKMQGTITLCTMDGCNRARLFHRDVFLILSLFCFLIVYQKINH</sequence>
<keyword evidence="3" id="KW-1185">Reference proteome</keyword>
<gene>
    <name evidence="2" type="ORF">XAT740_LOCUS46709</name>
</gene>
<protein>
    <recommendedName>
        <fullName evidence="4">Protein quiver</fullName>
    </recommendedName>
</protein>
<proteinExistence type="predicted"/>
<feature type="signal peptide" evidence="1">
    <location>
        <begin position="1"/>
        <end position="21"/>
    </location>
</feature>
<keyword evidence="1" id="KW-0732">Signal</keyword>
<dbReference type="AlphaFoldDB" id="A0A816A3S6"/>
<evidence type="ECO:0000256" key="1">
    <source>
        <dbReference type="SAM" id="SignalP"/>
    </source>
</evidence>
<dbReference type="PANTHER" id="PTHR38332">
    <property type="entry name" value="PROTEIN CBG11604"/>
    <property type="match status" value="1"/>
</dbReference>
<feature type="chain" id="PRO_5032443505" description="Protein quiver" evidence="1">
    <location>
        <begin position="22"/>
        <end position="168"/>
    </location>
</feature>
<dbReference type="EMBL" id="CAJNOR010006330">
    <property type="protein sequence ID" value="CAF1592325.1"/>
    <property type="molecule type" value="Genomic_DNA"/>
</dbReference>
<organism evidence="2 3">
    <name type="scientific">Adineta ricciae</name>
    <name type="common">Rotifer</name>
    <dbReference type="NCBI Taxonomy" id="249248"/>
    <lineage>
        <taxon>Eukaryota</taxon>
        <taxon>Metazoa</taxon>
        <taxon>Spiralia</taxon>
        <taxon>Gnathifera</taxon>
        <taxon>Rotifera</taxon>
        <taxon>Eurotatoria</taxon>
        <taxon>Bdelloidea</taxon>
        <taxon>Adinetida</taxon>
        <taxon>Adinetidae</taxon>
        <taxon>Adineta</taxon>
    </lineage>
</organism>
<evidence type="ECO:0008006" key="4">
    <source>
        <dbReference type="Google" id="ProtNLM"/>
    </source>
</evidence>
<accession>A0A816A3S6</accession>
<evidence type="ECO:0000313" key="2">
    <source>
        <dbReference type="EMBL" id="CAF1592325.1"/>
    </source>
</evidence>
<dbReference type="PANTHER" id="PTHR38332:SF2">
    <property type="entry name" value="PROTEIN QUIVER"/>
    <property type="match status" value="1"/>
</dbReference>
<comment type="caution">
    <text evidence="2">The sequence shown here is derived from an EMBL/GenBank/DDBJ whole genome shotgun (WGS) entry which is preliminary data.</text>
</comment>
<dbReference type="Proteomes" id="UP000663828">
    <property type="component" value="Unassembled WGS sequence"/>
</dbReference>
<name>A0A816A3S6_ADIRI</name>